<evidence type="ECO:0000313" key="2">
    <source>
        <dbReference type="EMBL" id="CAC5376270.1"/>
    </source>
</evidence>
<sequence>MESGDGECSNIAFLDQNKKPGDQMIISNILELDQSSSTQLPSTGLPDKRLAPFQHKPEFIQPLMESNIVRTDVKTINRSCQTSPALYPTQTRGSRTEAVHYLNLSWKSLLNDIVKLICNGNIKKAVKHLLLHQNKDIRQKTIDSVVAVIKEEAIGYAKKTETHIRTTINDIENFDLKTLAHELKTQNPVLWSLMSAASANGPNVKSENRVVTAMSIIFKNRLPTMNALQRNLGIILYNNHLQKDAFHILSKIGITTSYSTMNKDLHRIKNFADQAVQRMKKSLEENGCQNTAEHNDHSYTKLENNTPTSMNDHSYSKNTPECADKPHDNLSPVYRFNLDNLDFHLKVRDMTQDHQNMLKHYVQLMAVKDRVNCEHLPDNLQIGNLVDVANNEFLPNADVISGLREDIINLTATLHDNHLKCFKVFEGTIVQHPQHTFPKEMKEKSCVVPLGILPLNENKTSEMIDVLKYLHKFVPGHREEEEIMNEEIRDDTSAGMRTIPCGGDQLSVERLRSAHSARFDGDTPEERLEGVIAMVEDFHEKMNFVQVIIDKFYATSSAREQGTLYQLRNVINRRNVVKTVSQDYHADSSFIDLVTDCHVITAAMEHFNLEKVNSTSDRIPADIETADVPTKKRLLLHLAAEVVDKYFLNSLNESIVRIEDRDDKDRQNDDKILNYATNLTKLGLLRKLSVMATRYGDGLRAMRHWKYAFLVNHQSKKTKYRLESFLLLAGINALFTPRQRHQIVFNRFVNLKGGEGNNLDGDYVMELLNRYAKSRVKLLGPNQSSEVINRIGKTMMTCHNIQEKLENSLNVSLSSGFHKKQDLERDRASIIKHLKEGKVFSNILGRCHHSFQKEKSDLFGDIDIKEFHAYIHDKKKLYSNKKLAF</sequence>
<dbReference type="InterPro" id="IPR046496">
    <property type="entry name" value="DUF6589"/>
</dbReference>
<dbReference type="Pfam" id="PF20231">
    <property type="entry name" value="DUF6589"/>
    <property type="match status" value="1"/>
</dbReference>
<keyword evidence="3" id="KW-1185">Reference proteome</keyword>
<evidence type="ECO:0000259" key="1">
    <source>
        <dbReference type="Pfam" id="PF20231"/>
    </source>
</evidence>
<evidence type="ECO:0000313" key="3">
    <source>
        <dbReference type="Proteomes" id="UP000507470"/>
    </source>
</evidence>
<name>A0A6J8AZC0_MYTCO</name>
<gene>
    <name evidence="2" type="ORF">MCOR_12984</name>
</gene>
<dbReference type="AlphaFoldDB" id="A0A6J8AZC0"/>
<feature type="domain" description="DUF6589" evidence="1">
    <location>
        <begin position="418"/>
        <end position="813"/>
    </location>
</feature>
<protein>
    <recommendedName>
        <fullName evidence="1">DUF6589 domain-containing protein</fullName>
    </recommendedName>
</protein>
<dbReference type="OrthoDB" id="6087265at2759"/>
<dbReference type="EMBL" id="CACVKT020002176">
    <property type="protein sequence ID" value="CAC5376270.1"/>
    <property type="molecule type" value="Genomic_DNA"/>
</dbReference>
<accession>A0A6J8AZC0</accession>
<proteinExistence type="predicted"/>
<reference evidence="2 3" key="1">
    <citation type="submission" date="2020-06" db="EMBL/GenBank/DDBJ databases">
        <authorList>
            <person name="Li R."/>
            <person name="Bekaert M."/>
        </authorList>
    </citation>
    <scope>NUCLEOTIDE SEQUENCE [LARGE SCALE GENOMIC DNA]</scope>
    <source>
        <strain evidence="3">wild</strain>
    </source>
</reference>
<organism evidence="2 3">
    <name type="scientific">Mytilus coruscus</name>
    <name type="common">Sea mussel</name>
    <dbReference type="NCBI Taxonomy" id="42192"/>
    <lineage>
        <taxon>Eukaryota</taxon>
        <taxon>Metazoa</taxon>
        <taxon>Spiralia</taxon>
        <taxon>Lophotrochozoa</taxon>
        <taxon>Mollusca</taxon>
        <taxon>Bivalvia</taxon>
        <taxon>Autobranchia</taxon>
        <taxon>Pteriomorphia</taxon>
        <taxon>Mytilida</taxon>
        <taxon>Mytiloidea</taxon>
        <taxon>Mytilidae</taxon>
        <taxon>Mytilinae</taxon>
        <taxon>Mytilus</taxon>
    </lineage>
</organism>
<dbReference type="Proteomes" id="UP000507470">
    <property type="component" value="Unassembled WGS sequence"/>
</dbReference>